<feature type="domain" description="Endonuclease/exonuclease/phosphatase" evidence="17">
    <location>
        <begin position="183"/>
        <end position="492"/>
    </location>
</feature>
<keyword evidence="6" id="KW-0540">Nuclease</keyword>
<comment type="cofactor">
    <cofactor evidence="1">
        <name>Mg(2+)</name>
        <dbReference type="ChEBI" id="CHEBI:18420"/>
    </cofactor>
</comment>
<dbReference type="AlphaFoldDB" id="A0AAW1NYU0"/>
<evidence type="ECO:0000313" key="18">
    <source>
        <dbReference type="EMBL" id="KAK9799006.1"/>
    </source>
</evidence>
<dbReference type="Proteomes" id="UP001465755">
    <property type="component" value="Unassembled WGS sequence"/>
</dbReference>
<dbReference type="EMBL" id="JALJOQ010000092">
    <property type="protein sequence ID" value="KAK9799006.1"/>
    <property type="molecule type" value="Genomic_DNA"/>
</dbReference>
<evidence type="ECO:0000256" key="3">
    <source>
        <dbReference type="ARBA" id="ARBA00004496"/>
    </source>
</evidence>
<evidence type="ECO:0000256" key="6">
    <source>
        <dbReference type="ARBA" id="ARBA00022722"/>
    </source>
</evidence>
<keyword evidence="5" id="KW-0963">Cytoplasm</keyword>
<keyword evidence="14" id="KW-0539">Nucleus</keyword>
<evidence type="ECO:0000256" key="10">
    <source>
        <dbReference type="ARBA" id="ARBA00022842"/>
    </source>
</evidence>
<evidence type="ECO:0000256" key="2">
    <source>
        <dbReference type="ARBA" id="ARBA00004123"/>
    </source>
</evidence>
<dbReference type="InterPro" id="IPR005135">
    <property type="entry name" value="Endo/exonuclease/phosphatase"/>
</dbReference>
<evidence type="ECO:0000256" key="9">
    <source>
        <dbReference type="ARBA" id="ARBA00022801"/>
    </source>
</evidence>
<evidence type="ECO:0000256" key="4">
    <source>
        <dbReference type="ARBA" id="ARBA00010774"/>
    </source>
</evidence>
<dbReference type="InterPro" id="IPR050410">
    <property type="entry name" value="CCR4/nocturin_mRNA_transcr"/>
</dbReference>
<evidence type="ECO:0000256" key="16">
    <source>
        <dbReference type="SAM" id="MobiDB-lite"/>
    </source>
</evidence>
<evidence type="ECO:0000259" key="17">
    <source>
        <dbReference type="Pfam" id="PF03372"/>
    </source>
</evidence>
<dbReference type="Gene3D" id="3.60.10.10">
    <property type="entry name" value="Endonuclease/exonuclease/phosphatase"/>
    <property type="match status" value="1"/>
</dbReference>
<gene>
    <name evidence="18" type="ORF">WJX73_002955</name>
</gene>
<dbReference type="PANTHER" id="PTHR12121">
    <property type="entry name" value="CARBON CATABOLITE REPRESSOR PROTEIN 4"/>
    <property type="match status" value="1"/>
</dbReference>
<comment type="subcellular location">
    <subcellularLocation>
        <location evidence="3">Cytoplasm</location>
    </subcellularLocation>
    <subcellularLocation>
        <location evidence="2">Nucleus</location>
    </subcellularLocation>
</comment>
<accession>A0AAW1NYU0</accession>
<evidence type="ECO:0000256" key="8">
    <source>
        <dbReference type="ARBA" id="ARBA00022737"/>
    </source>
</evidence>
<dbReference type="GO" id="GO:0046872">
    <property type="term" value="F:metal ion binding"/>
    <property type="evidence" value="ECO:0007669"/>
    <property type="project" value="UniProtKB-KW"/>
</dbReference>
<evidence type="ECO:0000256" key="5">
    <source>
        <dbReference type="ARBA" id="ARBA00022490"/>
    </source>
</evidence>
<keyword evidence="7" id="KW-0479">Metal-binding</keyword>
<name>A0AAW1NYU0_9CHLO</name>
<comment type="function">
    <text evidence="15">Acts as a catalytic component of the CCR4-NOT core complex, which in the nucleus seems to be a general transcription factor, and in the cytoplasm the major mRNA deadenylase involved in mRNA turnover.</text>
</comment>
<protein>
    <recommendedName>
        <fullName evidence="17">Endonuclease/exonuclease/phosphatase domain-containing protein</fullName>
    </recommendedName>
</protein>
<feature type="region of interest" description="Disordered" evidence="16">
    <location>
        <begin position="494"/>
        <end position="531"/>
    </location>
</feature>
<keyword evidence="13" id="KW-0804">Transcription</keyword>
<comment type="similarity">
    <text evidence="4">Belongs to the CCR4/nocturin family.</text>
</comment>
<organism evidence="18 19">
    <name type="scientific">Symbiochloris irregularis</name>
    <dbReference type="NCBI Taxonomy" id="706552"/>
    <lineage>
        <taxon>Eukaryota</taxon>
        <taxon>Viridiplantae</taxon>
        <taxon>Chlorophyta</taxon>
        <taxon>core chlorophytes</taxon>
        <taxon>Trebouxiophyceae</taxon>
        <taxon>Trebouxiales</taxon>
        <taxon>Trebouxiaceae</taxon>
        <taxon>Symbiochloris</taxon>
    </lineage>
</organism>
<dbReference type="GO" id="GO:0005737">
    <property type="term" value="C:cytoplasm"/>
    <property type="evidence" value="ECO:0007669"/>
    <property type="project" value="UniProtKB-SubCell"/>
</dbReference>
<keyword evidence="19" id="KW-1185">Reference proteome</keyword>
<feature type="region of interest" description="Disordered" evidence="16">
    <location>
        <begin position="101"/>
        <end position="122"/>
    </location>
</feature>
<evidence type="ECO:0000256" key="15">
    <source>
        <dbReference type="ARBA" id="ARBA00054840"/>
    </source>
</evidence>
<evidence type="ECO:0000256" key="11">
    <source>
        <dbReference type="ARBA" id="ARBA00022884"/>
    </source>
</evidence>
<dbReference type="GO" id="GO:0003723">
    <property type="term" value="F:RNA binding"/>
    <property type="evidence" value="ECO:0007669"/>
    <property type="project" value="UniProtKB-KW"/>
</dbReference>
<evidence type="ECO:0000256" key="7">
    <source>
        <dbReference type="ARBA" id="ARBA00022723"/>
    </source>
</evidence>
<evidence type="ECO:0000256" key="12">
    <source>
        <dbReference type="ARBA" id="ARBA00023015"/>
    </source>
</evidence>
<keyword evidence="12" id="KW-0805">Transcription regulation</keyword>
<evidence type="ECO:0000256" key="1">
    <source>
        <dbReference type="ARBA" id="ARBA00001946"/>
    </source>
</evidence>
<evidence type="ECO:0000256" key="13">
    <source>
        <dbReference type="ARBA" id="ARBA00023163"/>
    </source>
</evidence>
<comment type="caution">
    <text evidence="18">The sequence shown here is derived from an EMBL/GenBank/DDBJ whole genome shotgun (WGS) entry which is preliminary data.</text>
</comment>
<dbReference type="PANTHER" id="PTHR12121:SF34">
    <property type="entry name" value="PROTEIN ANGEL"/>
    <property type="match status" value="1"/>
</dbReference>
<reference evidence="18 19" key="1">
    <citation type="journal article" date="2024" name="Nat. Commun.">
        <title>Phylogenomics reveals the evolutionary origins of lichenization in chlorophyte algae.</title>
        <authorList>
            <person name="Puginier C."/>
            <person name="Libourel C."/>
            <person name="Otte J."/>
            <person name="Skaloud P."/>
            <person name="Haon M."/>
            <person name="Grisel S."/>
            <person name="Petersen M."/>
            <person name="Berrin J.G."/>
            <person name="Delaux P.M."/>
            <person name="Dal Grande F."/>
            <person name="Keller J."/>
        </authorList>
    </citation>
    <scope>NUCLEOTIDE SEQUENCE [LARGE SCALE GENOMIC DNA]</scope>
    <source>
        <strain evidence="18 19">SAG 2036</strain>
    </source>
</reference>
<dbReference type="InterPro" id="IPR036691">
    <property type="entry name" value="Endo/exonu/phosph_ase_sf"/>
</dbReference>
<keyword evidence="10" id="KW-0460">Magnesium</keyword>
<sequence>MALSIISNRLPPGDTPVCGVPLEPYVLCRRDNGITATADEIPEESAGNASGARYVLRYRCTSCLRQHWAWHKELHEQRRAQNGQLENGYRDDGVPKMGATFSNGGETWEEVSRSRQYTPTTDDVGSMLKNEVTALDTASAFPELGKPFAVATARVRPAPQPPKRSLVELKPSAPVGPTRFTALTYNLLADLYATMTAGQHTHAQPWMLAWGYRKQNLLKELIVYQADILCLQEVQSNHFLDFLAPKLQEAGYSAIYKKKTTEIYAGNAYAIDGCATFFRRDRFALVKKYEVEFNKAALSLSEALSSEQRQSALNRLLKDNVALIAVLEALDTPEKQSGSGSRRQLICVANTHIHANPELSDVKLWQVHTLLKGLEKIAASADIPMLVAGDFNSVPGSAAHSLLVNNSVDSGHPELQNDPLGILRPAHKLRHNLPLASAYAAVADGRDLAPAAQRLRQRMDPRHREPKFTSMSKNFKGTLDYILYTSDSLVPTAALDLPEDSEVSTPEGGPGGQTARNRPAQEESRPPFTGS</sequence>
<dbReference type="GO" id="GO:0000175">
    <property type="term" value="F:3'-5'-RNA exonuclease activity"/>
    <property type="evidence" value="ECO:0007669"/>
    <property type="project" value="TreeGrafter"/>
</dbReference>
<evidence type="ECO:0000313" key="19">
    <source>
        <dbReference type="Proteomes" id="UP001465755"/>
    </source>
</evidence>
<dbReference type="Pfam" id="PF03372">
    <property type="entry name" value="Exo_endo_phos"/>
    <property type="match status" value="1"/>
</dbReference>
<proteinExistence type="inferred from homology"/>
<keyword evidence="9" id="KW-0378">Hydrolase</keyword>
<evidence type="ECO:0000256" key="14">
    <source>
        <dbReference type="ARBA" id="ARBA00023242"/>
    </source>
</evidence>
<keyword evidence="11" id="KW-0694">RNA-binding</keyword>
<dbReference type="GO" id="GO:0005634">
    <property type="term" value="C:nucleus"/>
    <property type="evidence" value="ECO:0007669"/>
    <property type="project" value="UniProtKB-SubCell"/>
</dbReference>
<keyword evidence="8" id="KW-0677">Repeat</keyword>
<dbReference type="FunFam" id="3.60.10.10:FF:000016">
    <property type="entry name" value="Carbon catabolite repressor protein 4 1"/>
    <property type="match status" value="1"/>
</dbReference>
<dbReference type="SUPFAM" id="SSF56219">
    <property type="entry name" value="DNase I-like"/>
    <property type="match status" value="1"/>
</dbReference>